<keyword evidence="3" id="KW-0430">Lectin</keyword>
<dbReference type="GO" id="GO:0016301">
    <property type="term" value="F:kinase activity"/>
    <property type="evidence" value="ECO:0007669"/>
    <property type="project" value="UniProtKB-KW"/>
</dbReference>
<evidence type="ECO:0000313" key="3">
    <source>
        <dbReference type="EMBL" id="RWR97739.1"/>
    </source>
</evidence>
<evidence type="ECO:0000259" key="2">
    <source>
        <dbReference type="PROSITE" id="PS50927"/>
    </source>
</evidence>
<keyword evidence="3" id="KW-0675">Receptor</keyword>
<dbReference type="PANTHER" id="PTHR47976:SF102">
    <property type="entry name" value="G-TYPE LECTIN S-RECEPTOR-LIKE SERINE_THREONINE-PROTEIN KINASE LECRK3"/>
    <property type="match status" value="1"/>
</dbReference>
<dbReference type="SMART" id="SM00108">
    <property type="entry name" value="B_lectin"/>
    <property type="match status" value="1"/>
</dbReference>
<dbReference type="Pfam" id="PF01453">
    <property type="entry name" value="B_lectin"/>
    <property type="match status" value="1"/>
</dbReference>
<dbReference type="SUPFAM" id="SSF51110">
    <property type="entry name" value="alpha-D-mannose-specific plant lectins"/>
    <property type="match status" value="1"/>
</dbReference>
<keyword evidence="1" id="KW-0732">Signal</keyword>
<dbReference type="InterPro" id="IPR001480">
    <property type="entry name" value="Bulb-type_lectin_dom"/>
</dbReference>
<sequence length="237" mass="26944">MDRVDEELELGKESGIRSTYRSTGFKKDGSPNNTVVWTANADDPFVPANGNLSLTEDGKLVSTAKDGQTKSITGELNEVIHSASMLNNGNFVLYNSDSKIIWQSFDYPTDTILAGQSLPLRSELDLLRSEQDLLSSSVSKTNHTIGRFRLTLNRDYYGLSLNRDDDDSSSYWEISFYPYDVEDSFKLNLDHNGHMYVARENDTVSRESYIWMGFFQSHFRNLSCNSRPRWDFSVVLA</sequence>
<keyword evidence="4" id="KW-1185">Reference proteome</keyword>
<feature type="domain" description="Bulb-type lectin" evidence="2">
    <location>
        <begin position="1"/>
        <end position="106"/>
    </location>
</feature>
<dbReference type="GO" id="GO:0030246">
    <property type="term" value="F:carbohydrate binding"/>
    <property type="evidence" value="ECO:0007669"/>
    <property type="project" value="UniProtKB-KW"/>
</dbReference>
<gene>
    <name evidence="3" type="ORF">CKAN_02719300</name>
</gene>
<dbReference type="InterPro" id="IPR036426">
    <property type="entry name" value="Bulb-type_lectin_dom_sf"/>
</dbReference>
<dbReference type="AlphaFoldDB" id="A0A443Q415"/>
<dbReference type="PROSITE" id="PS50927">
    <property type="entry name" value="BULB_LECTIN"/>
    <property type="match status" value="1"/>
</dbReference>
<organism evidence="3 4">
    <name type="scientific">Cinnamomum micranthum f. kanehirae</name>
    <dbReference type="NCBI Taxonomy" id="337451"/>
    <lineage>
        <taxon>Eukaryota</taxon>
        <taxon>Viridiplantae</taxon>
        <taxon>Streptophyta</taxon>
        <taxon>Embryophyta</taxon>
        <taxon>Tracheophyta</taxon>
        <taxon>Spermatophyta</taxon>
        <taxon>Magnoliopsida</taxon>
        <taxon>Magnoliidae</taxon>
        <taxon>Laurales</taxon>
        <taxon>Lauraceae</taxon>
        <taxon>Cinnamomum</taxon>
    </lineage>
</organism>
<dbReference type="STRING" id="337451.A0A443Q415"/>
<reference evidence="3 4" key="1">
    <citation type="journal article" date="2019" name="Nat. Plants">
        <title>Stout camphor tree genome fills gaps in understanding of flowering plant genome evolution.</title>
        <authorList>
            <person name="Chaw S.M."/>
            <person name="Liu Y.C."/>
            <person name="Wu Y.W."/>
            <person name="Wang H.Y."/>
            <person name="Lin C.I."/>
            <person name="Wu C.S."/>
            <person name="Ke H.M."/>
            <person name="Chang L.Y."/>
            <person name="Hsu C.Y."/>
            <person name="Yang H.T."/>
            <person name="Sudianto E."/>
            <person name="Hsu M.H."/>
            <person name="Wu K.P."/>
            <person name="Wang L.N."/>
            <person name="Leebens-Mack J.H."/>
            <person name="Tsai I.J."/>
        </authorList>
    </citation>
    <scope>NUCLEOTIDE SEQUENCE [LARGE SCALE GENOMIC DNA]</scope>
    <source>
        <strain evidence="4">cv. Chaw 1501</strain>
        <tissue evidence="3">Young leaves</tissue>
    </source>
</reference>
<keyword evidence="3" id="KW-0808">Transferase</keyword>
<evidence type="ECO:0000313" key="4">
    <source>
        <dbReference type="Proteomes" id="UP000283530"/>
    </source>
</evidence>
<dbReference type="Proteomes" id="UP000283530">
    <property type="component" value="Unassembled WGS sequence"/>
</dbReference>
<protein>
    <submittedName>
        <fullName evidence="3">G-type lectin S-receptor-like serine/threonine-protein kinase LECRK1 isoform X1</fullName>
    </submittedName>
</protein>
<dbReference type="EMBL" id="QPKB01000029">
    <property type="protein sequence ID" value="RWR97739.1"/>
    <property type="molecule type" value="Genomic_DNA"/>
</dbReference>
<dbReference type="InterPro" id="IPR051343">
    <property type="entry name" value="G-type_lectin_kinases/EP1-like"/>
</dbReference>
<name>A0A443Q415_9MAGN</name>
<accession>A0A443Q415</accession>
<evidence type="ECO:0000256" key="1">
    <source>
        <dbReference type="ARBA" id="ARBA00022729"/>
    </source>
</evidence>
<proteinExistence type="predicted"/>
<dbReference type="PANTHER" id="PTHR47976">
    <property type="entry name" value="G-TYPE LECTIN S-RECEPTOR-LIKE SERINE/THREONINE-PROTEIN KINASE SD2-5"/>
    <property type="match status" value="1"/>
</dbReference>
<dbReference type="Gene3D" id="2.90.10.10">
    <property type="entry name" value="Bulb-type lectin domain"/>
    <property type="match status" value="1"/>
</dbReference>
<dbReference type="OrthoDB" id="758220at2759"/>
<keyword evidence="3" id="KW-0418">Kinase</keyword>
<comment type="caution">
    <text evidence="3">The sequence shown here is derived from an EMBL/GenBank/DDBJ whole genome shotgun (WGS) entry which is preliminary data.</text>
</comment>